<reference evidence="2 3" key="1">
    <citation type="journal article" date="2022" name="Allergy">
        <title>Genome assembly and annotation of Periplaneta americana reveal a comprehensive cockroach allergen profile.</title>
        <authorList>
            <person name="Wang L."/>
            <person name="Xiong Q."/>
            <person name="Saelim N."/>
            <person name="Wang L."/>
            <person name="Nong W."/>
            <person name="Wan A.T."/>
            <person name="Shi M."/>
            <person name="Liu X."/>
            <person name="Cao Q."/>
            <person name="Hui J.H.L."/>
            <person name="Sookrung N."/>
            <person name="Leung T.F."/>
            <person name="Tungtrongchitr A."/>
            <person name="Tsui S.K.W."/>
        </authorList>
    </citation>
    <scope>NUCLEOTIDE SEQUENCE [LARGE SCALE GENOMIC DNA]</scope>
    <source>
        <strain evidence="2">PWHHKU_190912</strain>
    </source>
</reference>
<name>A0ABQ8SUY5_PERAM</name>
<dbReference type="SUPFAM" id="SSF63712">
    <property type="entry name" value="Nicotinic receptor ligand binding domain-like"/>
    <property type="match status" value="1"/>
</dbReference>
<dbReference type="Gene3D" id="2.70.170.10">
    <property type="entry name" value="Neurotransmitter-gated ion-channel ligand-binding domain"/>
    <property type="match status" value="1"/>
</dbReference>
<comment type="caution">
    <text evidence="2">The sequence shown here is derived from an EMBL/GenBank/DDBJ whole genome shotgun (WGS) entry which is preliminary data.</text>
</comment>
<protein>
    <recommendedName>
        <fullName evidence="1">Neurotransmitter-gated ion-channel ligand-binding domain-containing protein</fullName>
    </recommendedName>
</protein>
<evidence type="ECO:0000313" key="2">
    <source>
        <dbReference type="EMBL" id="KAJ4438011.1"/>
    </source>
</evidence>
<dbReference type="EMBL" id="JAJSOF020000019">
    <property type="protein sequence ID" value="KAJ4438011.1"/>
    <property type="molecule type" value="Genomic_DNA"/>
</dbReference>
<sequence length="273" mass="30884">MLSQSRSSLACLDLMGNREWEQTTGLFLLKARKIRTAAAEVISRRFINILGYLASELDEGDNTGEMSPGSSTDSYPAFAHIGLRENPGTTSTRSETFYDSEMENEEQVYESERLFVEFHSIKKTQITPLHAIKANIGHGGRTPSFHHLGTRMRGSVICTTFRPPSTSGKDLVLNLTEIDPASWYDYKLQWDPKEYGGVEMLHVPSDHIWRPDIVLYNNSPLASLQNSIIITISHFGCSVEQPPKSRPGHRLCRKLVYITSFIWANDEKSHTRH</sequence>
<evidence type="ECO:0000313" key="3">
    <source>
        <dbReference type="Proteomes" id="UP001148838"/>
    </source>
</evidence>
<evidence type="ECO:0000259" key="1">
    <source>
        <dbReference type="Pfam" id="PF02931"/>
    </source>
</evidence>
<dbReference type="InterPro" id="IPR006202">
    <property type="entry name" value="Neur_chan_lig-bd"/>
</dbReference>
<dbReference type="Proteomes" id="UP001148838">
    <property type="component" value="Unassembled WGS sequence"/>
</dbReference>
<gene>
    <name evidence="2" type="ORF">ANN_13950</name>
</gene>
<keyword evidence="3" id="KW-1185">Reference proteome</keyword>
<dbReference type="InterPro" id="IPR036734">
    <property type="entry name" value="Neur_chan_lig-bd_sf"/>
</dbReference>
<dbReference type="Pfam" id="PF02931">
    <property type="entry name" value="Neur_chan_LBD"/>
    <property type="match status" value="1"/>
</dbReference>
<accession>A0ABQ8SUY5</accession>
<organism evidence="2 3">
    <name type="scientific">Periplaneta americana</name>
    <name type="common">American cockroach</name>
    <name type="synonym">Blatta americana</name>
    <dbReference type="NCBI Taxonomy" id="6978"/>
    <lineage>
        <taxon>Eukaryota</taxon>
        <taxon>Metazoa</taxon>
        <taxon>Ecdysozoa</taxon>
        <taxon>Arthropoda</taxon>
        <taxon>Hexapoda</taxon>
        <taxon>Insecta</taxon>
        <taxon>Pterygota</taxon>
        <taxon>Neoptera</taxon>
        <taxon>Polyneoptera</taxon>
        <taxon>Dictyoptera</taxon>
        <taxon>Blattodea</taxon>
        <taxon>Blattoidea</taxon>
        <taxon>Blattidae</taxon>
        <taxon>Blattinae</taxon>
        <taxon>Periplaneta</taxon>
    </lineage>
</organism>
<proteinExistence type="predicted"/>
<feature type="domain" description="Neurotransmitter-gated ion-channel ligand-binding" evidence="1">
    <location>
        <begin position="181"/>
        <end position="219"/>
    </location>
</feature>